<sequence length="348" mass="39622">MFVELFEKFKKNDGLRRFAVLLVILLVLYLIRDIISLILLTFILTYLITRVVSVLNKWIKLPKKILAIMLYILIVVFMYFSITIYVPRLINQTFSMVESVINFYQNPKTDNSLVEWLSKKISFSEITDQLKSGAKMLVTYVTSVGSMGMTFLMSFILSFFFCLEENWVKDFSKSFLTSKIGCFSQDVAYLGKKFINTFGVVLEAQFLIALVNTALTTIGLSLMGFPQLLSLALMIFIFSLIPVAGVIISCIPLALIGYTVGGIQDVVYVLIMIAVIHMFESYFLNPKLMSSKTDLPVFYIFIILMFSEHFFGVWGLVIGIPVFVFLLDLLDVKSSDRQKLPKLPISKN</sequence>
<dbReference type="EMBL" id="NGJY01000001">
    <property type="protein sequence ID" value="RSU04709.1"/>
    <property type="molecule type" value="Genomic_DNA"/>
</dbReference>
<feature type="transmembrane region" description="Helical" evidence="6">
    <location>
        <begin position="297"/>
        <end position="327"/>
    </location>
</feature>
<feature type="transmembrane region" description="Helical" evidence="6">
    <location>
        <begin position="137"/>
        <end position="161"/>
    </location>
</feature>
<dbReference type="PANTHER" id="PTHR21716">
    <property type="entry name" value="TRANSMEMBRANE PROTEIN"/>
    <property type="match status" value="1"/>
</dbReference>
<feature type="transmembrane region" description="Helical" evidence="6">
    <location>
        <begin position="266"/>
        <end position="285"/>
    </location>
</feature>
<dbReference type="AlphaFoldDB" id="A0A430ABU6"/>
<accession>A0A430ABU6</accession>
<organism evidence="7 8">
    <name type="scientific">Vagococcus fessus</name>
    <dbReference type="NCBI Taxonomy" id="120370"/>
    <lineage>
        <taxon>Bacteria</taxon>
        <taxon>Bacillati</taxon>
        <taxon>Bacillota</taxon>
        <taxon>Bacilli</taxon>
        <taxon>Lactobacillales</taxon>
        <taxon>Enterococcaceae</taxon>
        <taxon>Vagococcus</taxon>
    </lineage>
</organism>
<comment type="similarity">
    <text evidence="2">Belongs to the autoinducer-2 exporter (AI-2E) (TC 2.A.86) family.</text>
</comment>
<feature type="transmembrane region" description="Helical" evidence="6">
    <location>
        <begin position="206"/>
        <end position="225"/>
    </location>
</feature>
<keyword evidence="8" id="KW-1185">Reference proteome</keyword>
<dbReference type="InterPro" id="IPR002549">
    <property type="entry name" value="AI-2E-like"/>
</dbReference>
<reference evidence="7 8" key="1">
    <citation type="submission" date="2017-05" db="EMBL/GenBank/DDBJ databases">
        <title>Vagococcus spp. assemblies.</title>
        <authorList>
            <person name="Gulvik C.A."/>
        </authorList>
    </citation>
    <scope>NUCLEOTIDE SEQUENCE [LARGE SCALE GENOMIC DNA]</scope>
    <source>
        <strain evidence="7 8">CCUG 41755</strain>
    </source>
</reference>
<comment type="caution">
    <text evidence="7">The sequence shown here is derived from an EMBL/GenBank/DDBJ whole genome shotgun (WGS) entry which is preliminary data.</text>
</comment>
<feature type="transmembrane region" description="Helical" evidence="6">
    <location>
        <begin position="232"/>
        <end position="260"/>
    </location>
</feature>
<feature type="transmembrane region" description="Helical" evidence="6">
    <location>
        <begin position="20"/>
        <end position="48"/>
    </location>
</feature>
<dbReference type="Pfam" id="PF01594">
    <property type="entry name" value="AI-2E_transport"/>
    <property type="match status" value="1"/>
</dbReference>
<evidence type="ECO:0000256" key="1">
    <source>
        <dbReference type="ARBA" id="ARBA00004141"/>
    </source>
</evidence>
<proteinExistence type="inferred from homology"/>
<evidence type="ECO:0000256" key="2">
    <source>
        <dbReference type="ARBA" id="ARBA00009773"/>
    </source>
</evidence>
<keyword evidence="3 6" id="KW-0812">Transmembrane</keyword>
<evidence type="ECO:0000313" key="7">
    <source>
        <dbReference type="EMBL" id="RSU04709.1"/>
    </source>
</evidence>
<keyword evidence="4 6" id="KW-1133">Transmembrane helix</keyword>
<evidence type="ECO:0000256" key="5">
    <source>
        <dbReference type="ARBA" id="ARBA00023136"/>
    </source>
</evidence>
<gene>
    <name evidence="7" type="ORF">CBF31_01440</name>
</gene>
<evidence type="ECO:0000256" key="6">
    <source>
        <dbReference type="SAM" id="Phobius"/>
    </source>
</evidence>
<feature type="transmembrane region" description="Helical" evidence="6">
    <location>
        <begin position="68"/>
        <end position="86"/>
    </location>
</feature>
<dbReference type="RefSeq" id="WP_425469933.1">
    <property type="nucleotide sequence ID" value="NZ_NGJY01000001.1"/>
</dbReference>
<evidence type="ECO:0000256" key="4">
    <source>
        <dbReference type="ARBA" id="ARBA00022989"/>
    </source>
</evidence>
<protein>
    <submittedName>
        <fullName evidence="7">AI-2E family transporter</fullName>
    </submittedName>
</protein>
<evidence type="ECO:0000313" key="8">
    <source>
        <dbReference type="Proteomes" id="UP000287101"/>
    </source>
</evidence>
<keyword evidence="5 6" id="KW-0472">Membrane</keyword>
<dbReference type="Proteomes" id="UP000287101">
    <property type="component" value="Unassembled WGS sequence"/>
</dbReference>
<comment type="subcellular location">
    <subcellularLocation>
        <location evidence="1">Membrane</location>
        <topology evidence="1">Multi-pass membrane protein</topology>
    </subcellularLocation>
</comment>
<dbReference type="GO" id="GO:0055085">
    <property type="term" value="P:transmembrane transport"/>
    <property type="evidence" value="ECO:0007669"/>
    <property type="project" value="TreeGrafter"/>
</dbReference>
<name>A0A430ABU6_9ENTE</name>
<evidence type="ECO:0000256" key="3">
    <source>
        <dbReference type="ARBA" id="ARBA00022692"/>
    </source>
</evidence>
<dbReference type="PANTHER" id="PTHR21716:SF62">
    <property type="entry name" value="TRANSPORT PROTEIN YDBI-RELATED"/>
    <property type="match status" value="1"/>
</dbReference>
<dbReference type="GO" id="GO:0016020">
    <property type="term" value="C:membrane"/>
    <property type="evidence" value="ECO:0007669"/>
    <property type="project" value="UniProtKB-SubCell"/>
</dbReference>